<dbReference type="AlphaFoldDB" id="A0A212T8D5"/>
<accession>A0A212T8D5</accession>
<dbReference type="Gene3D" id="2.20.25.10">
    <property type="match status" value="1"/>
</dbReference>
<dbReference type="EMBL" id="FYEX01000001">
    <property type="protein sequence ID" value="SNC62076.1"/>
    <property type="molecule type" value="Genomic_DNA"/>
</dbReference>
<dbReference type="SUPFAM" id="SSF57783">
    <property type="entry name" value="Zinc beta-ribbon"/>
    <property type="match status" value="1"/>
</dbReference>
<organism evidence="4 5">
    <name type="scientific">Polynucleobacter victoriensis</name>
    <dbReference type="NCBI Taxonomy" id="2049319"/>
    <lineage>
        <taxon>Bacteria</taxon>
        <taxon>Pseudomonadati</taxon>
        <taxon>Pseudomonadota</taxon>
        <taxon>Betaproteobacteria</taxon>
        <taxon>Burkholderiales</taxon>
        <taxon>Burkholderiaceae</taxon>
        <taxon>Polynucleobacter</taxon>
    </lineage>
</organism>
<dbReference type="InterPro" id="IPR004624">
    <property type="entry name" value="YjdM"/>
</dbReference>
<dbReference type="Pfam" id="PF03831">
    <property type="entry name" value="YjdM"/>
    <property type="match status" value="1"/>
</dbReference>
<feature type="domain" description="Protein YjdM N-terminal" evidence="3">
    <location>
        <begin position="5"/>
        <end position="34"/>
    </location>
</feature>
<feature type="domain" description="Protein YjdM C-terminal" evidence="2">
    <location>
        <begin position="48"/>
        <end position="114"/>
    </location>
</feature>
<evidence type="ECO:0000313" key="5">
    <source>
        <dbReference type="Proteomes" id="UP000197215"/>
    </source>
</evidence>
<reference evidence="4 5" key="1">
    <citation type="submission" date="2017-06" db="EMBL/GenBank/DDBJ databases">
        <authorList>
            <person name="Kim H.J."/>
            <person name="Triplett B.A."/>
        </authorList>
    </citation>
    <scope>NUCLEOTIDE SEQUENCE [LARGE SCALE GENOMIC DNA]</scope>
    <source>
        <strain evidence="4 5">MWH-VicM1</strain>
    </source>
</reference>
<sequence length="114" mass="12578">MTNTTIPSCPVCGMENTYPDGDNFICPDCSHEWSEAAKQDEVEEKRIHKDAHGNILNDGDTVTLIKDLKVKGSSLVIKGGTKIKNIRLVDGDHDIDCKVDGQSMLLKSEFMKKA</sequence>
<comment type="similarity">
    <text evidence="1">Belongs to the YjdM family.</text>
</comment>
<dbReference type="Proteomes" id="UP000197215">
    <property type="component" value="Unassembled WGS sequence"/>
</dbReference>
<dbReference type="PANTHER" id="PTHR30305:SF3">
    <property type="entry name" value="PROTEIN YJDM"/>
    <property type="match status" value="1"/>
</dbReference>
<dbReference type="Gene3D" id="2.30.30.40">
    <property type="entry name" value="SH3 Domains"/>
    <property type="match status" value="1"/>
</dbReference>
<protein>
    <submittedName>
        <fullName evidence="4">Phosphonoacetate hydrolase</fullName>
    </submittedName>
</protein>
<evidence type="ECO:0000256" key="1">
    <source>
        <dbReference type="ARBA" id="ARBA00009248"/>
    </source>
</evidence>
<keyword evidence="5" id="KW-1185">Reference proteome</keyword>
<dbReference type="NCBIfam" id="TIGR00686">
    <property type="entry name" value="phnA"/>
    <property type="match status" value="1"/>
</dbReference>
<name>A0A212T8D5_9BURK</name>
<dbReference type="InterPro" id="IPR013988">
    <property type="entry name" value="YjdM_C"/>
</dbReference>
<keyword evidence="4" id="KW-0378">Hydrolase</keyword>
<gene>
    <name evidence="4" type="ORF">SAMN06295916_0604</name>
</gene>
<evidence type="ECO:0000259" key="3">
    <source>
        <dbReference type="Pfam" id="PF08274"/>
    </source>
</evidence>
<dbReference type="SUPFAM" id="SSF82057">
    <property type="entry name" value="Prokaryotic SH3-related domain"/>
    <property type="match status" value="1"/>
</dbReference>
<dbReference type="InterPro" id="IPR013987">
    <property type="entry name" value="YjdM_N"/>
</dbReference>
<dbReference type="PANTHER" id="PTHR30305">
    <property type="entry name" value="PROTEIN YJDM-RELATED"/>
    <property type="match status" value="1"/>
</dbReference>
<proteinExistence type="inferred from homology"/>
<dbReference type="Pfam" id="PF08274">
    <property type="entry name" value="Zn_Ribbon_YjdM"/>
    <property type="match status" value="1"/>
</dbReference>
<dbReference type="OrthoDB" id="9810131at2"/>
<evidence type="ECO:0000259" key="2">
    <source>
        <dbReference type="Pfam" id="PF03831"/>
    </source>
</evidence>
<dbReference type="GO" id="GO:0016787">
    <property type="term" value="F:hydrolase activity"/>
    <property type="evidence" value="ECO:0007669"/>
    <property type="project" value="UniProtKB-KW"/>
</dbReference>
<dbReference type="RefSeq" id="WP_088812492.1">
    <property type="nucleotide sequence ID" value="NZ_FYEX01000001.1"/>
</dbReference>
<evidence type="ECO:0000313" key="4">
    <source>
        <dbReference type="EMBL" id="SNC62076.1"/>
    </source>
</evidence>